<comment type="caution">
    <text evidence="2">The sequence shown here is derived from an EMBL/GenBank/DDBJ whole genome shotgun (WGS) entry which is preliminary data.</text>
</comment>
<feature type="compositionally biased region" description="Basic and acidic residues" evidence="1">
    <location>
        <begin position="1"/>
        <end position="11"/>
    </location>
</feature>
<evidence type="ECO:0000313" key="2">
    <source>
        <dbReference type="EMBL" id="MDP9792532.1"/>
    </source>
</evidence>
<reference evidence="2 3" key="1">
    <citation type="submission" date="2023-07" db="EMBL/GenBank/DDBJ databases">
        <title>Sequencing the genomes of 1000 actinobacteria strains.</title>
        <authorList>
            <person name="Klenk H.-P."/>
        </authorList>
    </citation>
    <scope>NUCLEOTIDE SEQUENCE [LARGE SCALE GENOMIC DNA]</scope>
    <source>
        <strain evidence="2 3">DSM 44710</strain>
    </source>
</reference>
<sequence length="266" mass="29352">MRGVDRRRLQAVEEASGPPPAAVPAVHLSVDADMHLRRSALERLRLMNTLHARHAWEKRHADPIAAYGLALLYVAADDDHGRRGVKAATKLWLAEPKTADLPRLLYGLTLAVQAQAGNAGYDPRQELATSTDKMDDGARYVGLGVSSLDTHSGTWDQVQNRVSRYTDVPGTVRVVLGTDTAIVADRRGLDEFNTWTVHTTHALSASIADAPFPYGSVTPAQLEDDPAHGLVLRWMRELHFAFWRADVARLEAAQRAQQVAAHRRRP</sequence>
<name>A0ABT9MM76_9ACTN</name>
<dbReference type="Proteomes" id="UP001240984">
    <property type="component" value="Unassembled WGS sequence"/>
</dbReference>
<accession>A0ABT9MM76</accession>
<dbReference type="RefSeq" id="WP_306827408.1">
    <property type="nucleotide sequence ID" value="NZ_JAUSRA010000001.1"/>
</dbReference>
<evidence type="ECO:0000313" key="3">
    <source>
        <dbReference type="Proteomes" id="UP001240984"/>
    </source>
</evidence>
<organism evidence="2 3">
    <name type="scientific">Catenuloplanes nepalensis</name>
    <dbReference type="NCBI Taxonomy" id="587533"/>
    <lineage>
        <taxon>Bacteria</taxon>
        <taxon>Bacillati</taxon>
        <taxon>Actinomycetota</taxon>
        <taxon>Actinomycetes</taxon>
        <taxon>Micromonosporales</taxon>
        <taxon>Micromonosporaceae</taxon>
        <taxon>Catenuloplanes</taxon>
    </lineage>
</organism>
<protein>
    <submittedName>
        <fullName evidence="2">Uncharacterized protein</fullName>
    </submittedName>
</protein>
<gene>
    <name evidence="2" type="ORF">J2S43_001044</name>
</gene>
<feature type="region of interest" description="Disordered" evidence="1">
    <location>
        <begin position="1"/>
        <end position="23"/>
    </location>
</feature>
<dbReference type="EMBL" id="JAUSRA010000001">
    <property type="protein sequence ID" value="MDP9792532.1"/>
    <property type="molecule type" value="Genomic_DNA"/>
</dbReference>
<proteinExistence type="predicted"/>
<evidence type="ECO:0000256" key="1">
    <source>
        <dbReference type="SAM" id="MobiDB-lite"/>
    </source>
</evidence>
<keyword evidence="3" id="KW-1185">Reference proteome</keyword>